<keyword evidence="1" id="KW-0732">Signal</keyword>
<proteinExistence type="predicted"/>
<name>G0MJ34_CAEBE</name>
<evidence type="ECO:0000256" key="1">
    <source>
        <dbReference type="SAM" id="SignalP"/>
    </source>
</evidence>
<gene>
    <name evidence="2" type="ORF">CAEBREN_12421</name>
</gene>
<evidence type="ECO:0008006" key="4">
    <source>
        <dbReference type="Google" id="ProtNLM"/>
    </source>
</evidence>
<protein>
    <recommendedName>
        <fullName evidence="4">Peptidase S1 domain-containing protein</fullName>
    </recommendedName>
</protein>
<dbReference type="HOGENOM" id="CLU_708311_0_0_1"/>
<evidence type="ECO:0000313" key="3">
    <source>
        <dbReference type="Proteomes" id="UP000008068"/>
    </source>
</evidence>
<feature type="signal peptide" evidence="1">
    <location>
        <begin position="1"/>
        <end position="19"/>
    </location>
</feature>
<dbReference type="PANTHER" id="PTHR34005:SF2">
    <property type="entry name" value="DUF4817 DOMAIN-CONTAINING PROTEIN-RELATED"/>
    <property type="match status" value="1"/>
</dbReference>
<dbReference type="OMA" id="NITYSHE"/>
<dbReference type="Pfam" id="PF03761">
    <property type="entry name" value="DUF316"/>
    <property type="match status" value="1"/>
</dbReference>
<dbReference type="PANTHER" id="PTHR34005">
    <property type="entry name" value="PROTEIN CBG15054-RELATED"/>
    <property type="match status" value="1"/>
</dbReference>
<evidence type="ECO:0000313" key="2">
    <source>
        <dbReference type="EMBL" id="EGT31309.1"/>
    </source>
</evidence>
<dbReference type="InParanoid" id="G0MJ34"/>
<reference evidence="3" key="1">
    <citation type="submission" date="2011-07" db="EMBL/GenBank/DDBJ databases">
        <authorList>
            <consortium name="Caenorhabditis brenneri Sequencing and Analysis Consortium"/>
            <person name="Wilson R.K."/>
        </authorList>
    </citation>
    <scope>NUCLEOTIDE SEQUENCE [LARGE SCALE GENOMIC DNA]</scope>
    <source>
        <strain evidence="3">PB2801</strain>
    </source>
</reference>
<dbReference type="OrthoDB" id="5847636at2759"/>
<feature type="chain" id="PRO_5003403311" description="Peptidase S1 domain-containing protein" evidence="1">
    <location>
        <begin position="20"/>
        <end position="429"/>
    </location>
</feature>
<keyword evidence="3" id="KW-1185">Reference proteome</keyword>
<organism evidence="3">
    <name type="scientific">Caenorhabditis brenneri</name>
    <name type="common">Nematode worm</name>
    <dbReference type="NCBI Taxonomy" id="135651"/>
    <lineage>
        <taxon>Eukaryota</taxon>
        <taxon>Metazoa</taxon>
        <taxon>Ecdysozoa</taxon>
        <taxon>Nematoda</taxon>
        <taxon>Chromadorea</taxon>
        <taxon>Rhabditida</taxon>
        <taxon>Rhabditina</taxon>
        <taxon>Rhabditomorpha</taxon>
        <taxon>Rhabditoidea</taxon>
        <taxon>Rhabditidae</taxon>
        <taxon>Peloderinae</taxon>
        <taxon>Caenorhabditis</taxon>
    </lineage>
</organism>
<dbReference type="AlphaFoldDB" id="G0MJ34"/>
<dbReference type="InterPro" id="IPR005514">
    <property type="entry name" value="DUF316"/>
</dbReference>
<accession>G0MJ34</accession>
<dbReference type="EMBL" id="GL379796">
    <property type="protein sequence ID" value="EGT31309.1"/>
    <property type="molecule type" value="Genomic_DNA"/>
</dbReference>
<sequence>MKFQSIVISCVVFFFPIAAVENGSLTIEESKERLENCGRSSSYPIDSQPWLWVIRSRNPEDPNRPLYSAATLVSPRHLLTSSRAVFTPLLDWIEEEKIGHNVKEWECIEEPKNVKVPDDILQHLTIYKNDCLPPCKSNFKIKPVKAYVLGICDKGIQERFSASFTPMIVELDHPIMAQYINTSYRCLSDEKTTLERGGQLFLYQFGDVMEPIKELNFYSNNERFLVTDYFNYPPNDGYGNPLMKLVDHQWTIIGIATHNLDLIQGSRNMFHNLQWYQKDLYDLVGICVAPPEVTWNPEIPTSFQPSTVPTVTQPSPNATQSVPDRFEASTTLQLSPISTISNEIEYEIEETEPHDYLHDETVFREIESREDLRSEFYDDEDEKDRGNGSGIRKLFIGFMVVHYEGLQCAGKLALSLTGDISFCVIAIKK</sequence>
<dbReference type="Proteomes" id="UP000008068">
    <property type="component" value="Unassembled WGS sequence"/>
</dbReference>